<comment type="caution">
    <text evidence="10">Lacks conserved residue(s) required for the propagation of feature annotation.</text>
</comment>
<feature type="coiled-coil region" evidence="12">
    <location>
        <begin position="263"/>
        <end position="327"/>
    </location>
</feature>
<dbReference type="PROSITE" id="PS00411">
    <property type="entry name" value="KINESIN_MOTOR_1"/>
    <property type="match status" value="1"/>
</dbReference>
<dbReference type="EMBL" id="CM029053">
    <property type="protein sequence ID" value="KAG2552840.1"/>
    <property type="molecule type" value="Genomic_DNA"/>
</dbReference>
<evidence type="ECO:0000256" key="9">
    <source>
        <dbReference type="ARBA" id="ARBA00046159"/>
    </source>
</evidence>
<comment type="similarity">
    <text evidence="8">Belongs to the TRAFAC class myosin-kinesin ATPase superfamily. Kinesin family. KIN-5/BimC subfamily.</text>
</comment>
<evidence type="ECO:0000313" key="16">
    <source>
        <dbReference type="Proteomes" id="UP000823388"/>
    </source>
</evidence>
<keyword evidence="12" id="KW-0175">Coiled coil</keyword>
<dbReference type="PANTHER" id="PTHR47970:SF32">
    <property type="entry name" value="KINESIN-LIKE PROTEIN KIN-5B"/>
    <property type="match status" value="1"/>
</dbReference>
<evidence type="ECO:0000256" key="1">
    <source>
        <dbReference type="ARBA" id="ARBA00004186"/>
    </source>
</evidence>
<evidence type="ECO:0000256" key="6">
    <source>
        <dbReference type="ARBA" id="ARBA00023175"/>
    </source>
</evidence>
<evidence type="ECO:0000259" key="14">
    <source>
        <dbReference type="PROSITE" id="PS50067"/>
    </source>
</evidence>
<dbReference type="SMART" id="SM00129">
    <property type="entry name" value="KISc"/>
    <property type="match status" value="1"/>
</dbReference>
<dbReference type="GO" id="GO:0008574">
    <property type="term" value="F:plus-end-directed microtubule motor activity"/>
    <property type="evidence" value="ECO:0007669"/>
    <property type="project" value="TreeGrafter"/>
</dbReference>
<comment type="function">
    <text evidence="9">Responsible for microtubule translocation. May be important for the organization of phragmoplast-specific arrays of microtubules. Plays an essential role in stabilizing the mitotic spindle. Required during mitotic cytokinesis.</text>
</comment>
<keyword evidence="7" id="KW-0206">Cytoskeleton</keyword>
<dbReference type="Proteomes" id="UP000823388">
    <property type="component" value="Chromosome 9K"/>
</dbReference>
<dbReference type="GO" id="GO:0005524">
    <property type="term" value="F:ATP binding"/>
    <property type="evidence" value="ECO:0007669"/>
    <property type="project" value="UniProtKB-KW"/>
</dbReference>
<dbReference type="GO" id="GO:0007018">
    <property type="term" value="P:microtubule-based movement"/>
    <property type="evidence" value="ECO:0007669"/>
    <property type="project" value="InterPro"/>
</dbReference>
<evidence type="ECO:0000256" key="7">
    <source>
        <dbReference type="ARBA" id="ARBA00023212"/>
    </source>
</evidence>
<feature type="region of interest" description="Disordered" evidence="13">
    <location>
        <begin position="878"/>
        <end position="903"/>
    </location>
</feature>
<keyword evidence="16" id="KW-1185">Reference proteome</keyword>
<comment type="subcellular location">
    <subcellularLocation>
        <location evidence="1">Cytoplasm</location>
        <location evidence="1">Cytoskeleton</location>
        <location evidence="1">Spindle</location>
    </subcellularLocation>
</comment>
<dbReference type="InterPro" id="IPR047149">
    <property type="entry name" value="KIF11-like"/>
</dbReference>
<dbReference type="FunFam" id="3.40.850.10:FF:000019">
    <property type="entry name" value="Kinesin-like protein KIN-5D"/>
    <property type="match status" value="1"/>
</dbReference>
<evidence type="ECO:0000256" key="3">
    <source>
        <dbReference type="ARBA" id="ARBA00022701"/>
    </source>
</evidence>
<dbReference type="InterPro" id="IPR036961">
    <property type="entry name" value="Kinesin_motor_dom_sf"/>
</dbReference>
<keyword evidence="4 11" id="KW-0547">Nucleotide-binding</keyword>
<keyword evidence="5 11" id="KW-0067">ATP-binding</keyword>
<feature type="compositionally biased region" description="Basic and acidic residues" evidence="13">
    <location>
        <begin position="878"/>
        <end position="888"/>
    </location>
</feature>
<keyword evidence="2" id="KW-0963">Cytoplasm</keyword>
<evidence type="ECO:0000256" key="2">
    <source>
        <dbReference type="ARBA" id="ARBA00022490"/>
    </source>
</evidence>
<dbReference type="GO" id="GO:0072686">
    <property type="term" value="C:mitotic spindle"/>
    <property type="evidence" value="ECO:0007669"/>
    <property type="project" value="TreeGrafter"/>
</dbReference>
<dbReference type="InterPro" id="IPR027417">
    <property type="entry name" value="P-loop_NTPase"/>
</dbReference>
<dbReference type="AlphaFoldDB" id="A0A8T0NTT3"/>
<evidence type="ECO:0000256" key="4">
    <source>
        <dbReference type="ARBA" id="ARBA00022741"/>
    </source>
</evidence>
<dbReference type="Gene3D" id="3.40.850.10">
    <property type="entry name" value="Kinesin motor domain"/>
    <property type="match status" value="1"/>
</dbReference>
<dbReference type="GO" id="GO:0051231">
    <property type="term" value="P:spindle elongation"/>
    <property type="evidence" value="ECO:0007669"/>
    <property type="project" value="TreeGrafter"/>
</dbReference>
<proteinExistence type="inferred from homology"/>
<dbReference type="GO" id="GO:0090307">
    <property type="term" value="P:mitotic spindle assembly"/>
    <property type="evidence" value="ECO:0007669"/>
    <property type="project" value="TreeGrafter"/>
</dbReference>
<dbReference type="InterPro" id="IPR001752">
    <property type="entry name" value="Kinesin_motor_dom"/>
</dbReference>
<gene>
    <name evidence="15" type="ORF">PVAP13_9KG495300</name>
</gene>
<dbReference type="Pfam" id="PF00225">
    <property type="entry name" value="Kinesin"/>
    <property type="match status" value="1"/>
</dbReference>
<reference evidence="15 16" key="1">
    <citation type="submission" date="2020-05" db="EMBL/GenBank/DDBJ databases">
        <title>WGS assembly of Panicum virgatum.</title>
        <authorList>
            <person name="Lovell J.T."/>
            <person name="Jenkins J."/>
            <person name="Shu S."/>
            <person name="Juenger T.E."/>
            <person name="Schmutz J."/>
        </authorList>
    </citation>
    <scope>NUCLEOTIDE SEQUENCE [LARGE SCALE GENOMIC DNA]</scope>
    <source>
        <strain evidence="15">AP13</strain>
        <strain evidence="16">cv. AP13</strain>
    </source>
</reference>
<organism evidence="15 16">
    <name type="scientific">Panicum virgatum</name>
    <name type="common">Blackwell switchgrass</name>
    <dbReference type="NCBI Taxonomy" id="38727"/>
    <lineage>
        <taxon>Eukaryota</taxon>
        <taxon>Viridiplantae</taxon>
        <taxon>Streptophyta</taxon>
        <taxon>Embryophyta</taxon>
        <taxon>Tracheophyta</taxon>
        <taxon>Spermatophyta</taxon>
        <taxon>Magnoliopsida</taxon>
        <taxon>Liliopsida</taxon>
        <taxon>Poales</taxon>
        <taxon>Poaceae</taxon>
        <taxon>PACMAD clade</taxon>
        <taxon>Panicoideae</taxon>
        <taxon>Panicodae</taxon>
        <taxon>Paniceae</taxon>
        <taxon>Panicinae</taxon>
        <taxon>Panicum</taxon>
        <taxon>Panicum sect. Hiantes</taxon>
    </lineage>
</organism>
<protein>
    <recommendedName>
        <fullName evidence="11">Kinesin-like protein</fullName>
    </recommendedName>
</protein>
<dbReference type="GO" id="GO:0008017">
    <property type="term" value="F:microtubule binding"/>
    <property type="evidence" value="ECO:0007669"/>
    <property type="project" value="InterPro"/>
</dbReference>
<keyword evidence="3 11" id="KW-0493">Microtubule</keyword>
<dbReference type="EMBL" id="CM029053">
    <property type="protein sequence ID" value="KAG2552839.1"/>
    <property type="molecule type" value="Genomic_DNA"/>
</dbReference>
<dbReference type="InterPro" id="IPR019821">
    <property type="entry name" value="Kinesin_motor_CS"/>
</dbReference>
<evidence type="ECO:0000256" key="10">
    <source>
        <dbReference type="PROSITE-ProRule" id="PRU00283"/>
    </source>
</evidence>
<dbReference type="SUPFAM" id="SSF52540">
    <property type="entry name" value="P-loop containing nucleoside triphosphate hydrolases"/>
    <property type="match status" value="1"/>
</dbReference>
<dbReference type="PROSITE" id="PS50067">
    <property type="entry name" value="KINESIN_MOTOR_2"/>
    <property type="match status" value="1"/>
</dbReference>
<evidence type="ECO:0000256" key="12">
    <source>
        <dbReference type="SAM" id="Coils"/>
    </source>
</evidence>
<dbReference type="PRINTS" id="PR00380">
    <property type="entry name" value="KINESINHEAVY"/>
</dbReference>
<accession>A0A8T0NTT3</accession>
<evidence type="ECO:0000256" key="8">
    <source>
        <dbReference type="ARBA" id="ARBA00034704"/>
    </source>
</evidence>
<evidence type="ECO:0000256" key="11">
    <source>
        <dbReference type="RuleBase" id="RU000394"/>
    </source>
</evidence>
<dbReference type="PANTHER" id="PTHR47970">
    <property type="entry name" value="KINESIN-LIKE PROTEIN KIF11"/>
    <property type="match status" value="1"/>
</dbReference>
<evidence type="ECO:0000313" key="15">
    <source>
        <dbReference type="EMBL" id="KAG2552840.1"/>
    </source>
</evidence>
<sequence>MEGEMRQKVSELPDTAGVIPRAVRHIFDILEARKADYSMKVTFLELYNEDITDLLALEDQSRFPEDRQKRHITLMEDGKGGAVIRGLEEIVVYTPRDIYSLLERGSARRRTADTALNKQSSRSHAVFSINIHVKETTVGNEELMKCGRMNLVDLAGSENIARSGVREGRAREAGEMNKSLLTLGRVITALVEHSVHVPYRDSKLTRLLRESLGGKAKTCIIATVSPSVHSLEETLVTLDYASRAKSIRNKPEPNQKTCKSVMLKDIYQEMERMKQDVKAAREKNGIYIPHERFVLDEAEKKSMREKMEHLELSLEKQNKEVEKFQGLYLAEQERRLDFENQNKDLKVNLESWKGKFLDFQEAHCRTNMLLREKDFIISNLLCSENSILERAKDMRNNLENASGDITVLLNKLERQAKTEAANEGLLSSFRDELDHSLRILHDRVVGSVCEHLKLLESTNEQTKSYFLAKTESANQLERRIEKAKNMYVSGVQCMKELADTLRQQSIIDAEQMRLSISTHATTVDNFLATMISEAEQILDDVLKSTSELKELLAFSAELQQTGLKRSLTSAQAMSKTSIDFFKNIRIHVARLIKLMEQNQIERSSKLLEFENEFKEICVKDEQAAMNKIAAILSGLTAKKTTMVSAYVEQLNERYSEEQKHLNLELCNLQQSSDNGKDELVAYVGVVESQFQEDMSSHAKLNDQMEGILHQCLKKGGHSASYWSHTQSSLHDLCKRSIMEADDFIEERRNKNENIFQEKLMSSARNDAEFNAITSDVLTSSKNSLLLDHEIRKMIESVSTTSSDHLELLNEKHSEGTESIRNISSNCLEKDYMANSPIRHRPRELLTNANSLEAIEDLRTSVPDLVAKFRSENKLDEIDKGKQFSDQRTRTSRSPLMPVNQYVE</sequence>
<evidence type="ECO:0000256" key="5">
    <source>
        <dbReference type="ARBA" id="ARBA00022840"/>
    </source>
</evidence>
<comment type="caution">
    <text evidence="15">The sequence shown here is derived from an EMBL/GenBank/DDBJ whole genome shotgun (WGS) entry which is preliminary data.</text>
</comment>
<dbReference type="GO" id="GO:0005876">
    <property type="term" value="C:spindle microtubule"/>
    <property type="evidence" value="ECO:0007669"/>
    <property type="project" value="TreeGrafter"/>
</dbReference>
<feature type="domain" description="Kinesin motor" evidence="14">
    <location>
        <begin position="1"/>
        <end position="247"/>
    </location>
</feature>
<name>A0A8T0NTT3_PANVG</name>
<evidence type="ECO:0000256" key="13">
    <source>
        <dbReference type="SAM" id="MobiDB-lite"/>
    </source>
</evidence>
<keyword evidence="6 11" id="KW-0505">Motor protein</keyword>